<reference evidence="3" key="1">
    <citation type="journal article" date="2020" name="Stud. Mycol.">
        <title>101 Dothideomycetes genomes: a test case for predicting lifestyles and emergence of pathogens.</title>
        <authorList>
            <person name="Haridas S."/>
            <person name="Albert R."/>
            <person name="Binder M."/>
            <person name="Bloem J."/>
            <person name="Labutti K."/>
            <person name="Salamov A."/>
            <person name="Andreopoulos B."/>
            <person name="Baker S."/>
            <person name="Barry K."/>
            <person name="Bills G."/>
            <person name="Bluhm B."/>
            <person name="Cannon C."/>
            <person name="Castanera R."/>
            <person name="Culley D."/>
            <person name="Daum C."/>
            <person name="Ezra D."/>
            <person name="Gonzalez J."/>
            <person name="Henrissat B."/>
            <person name="Kuo A."/>
            <person name="Liang C."/>
            <person name="Lipzen A."/>
            <person name="Lutzoni F."/>
            <person name="Magnuson J."/>
            <person name="Mondo S."/>
            <person name="Nolan M."/>
            <person name="Ohm R."/>
            <person name="Pangilinan J."/>
            <person name="Park H.-J."/>
            <person name="Ramirez L."/>
            <person name="Alfaro M."/>
            <person name="Sun H."/>
            <person name="Tritt A."/>
            <person name="Yoshinaga Y."/>
            <person name="Zwiers L.-H."/>
            <person name="Turgeon B."/>
            <person name="Goodwin S."/>
            <person name="Spatafora J."/>
            <person name="Crous P."/>
            <person name="Grigoriev I."/>
        </authorList>
    </citation>
    <scope>NUCLEOTIDE SEQUENCE</scope>
    <source>
        <strain evidence="3">CBS 161.51</strain>
    </source>
</reference>
<name>A0A6A5SYL5_9PLEO</name>
<dbReference type="AlphaFoldDB" id="A0A6A5SYL5"/>
<dbReference type="InterPro" id="IPR053137">
    <property type="entry name" value="NLR-like"/>
</dbReference>
<dbReference type="SUPFAM" id="SSF48452">
    <property type="entry name" value="TPR-like"/>
    <property type="match status" value="2"/>
</dbReference>
<organism evidence="3 4">
    <name type="scientific">Clathrospora elynae</name>
    <dbReference type="NCBI Taxonomy" id="706981"/>
    <lineage>
        <taxon>Eukaryota</taxon>
        <taxon>Fungi</taxon>
        <taxon>Dikarya</taxon>
        <taxon>Ascomycota</taxon>
        <taxon>Pezizomycotina</taxon>
        <taxon>Dothideomycetes</taxon>
        <taxon>Pleosporomycetidae</taxon>
        <taxon>Pleosporales</taxon>
        <taxon>Diademaceae</taxon>
        <taxon>Clathrospora</taxon>
    </lineage>
</organism>
<dbReference type="OrthoDB" id="5086500at2759"/>
<dbReference type="Pfam" id="PF13374">
    <property type="entry name" value="TPR_10"/>
    <property type="match status" value="2"/>
</dbReference>
<keyword evidence="4" id="KW-1185">Reference proteome</keyword>
<feature type="compositionally biased region" description="Basic and acidic residues" evidence="2">
    <location>
        <begin position="544"/>
        <end position="557"/>
    </location>
</feature>
<dbReference type="InterPro" id="IPR011990">
    <property type="entry name" value="TPR-like_helical_dom_sf"/>
</dbReference>
<evidence type="ECO:0000313" key="4">
    <source>
        <dbReference type="Proteomes" id="UP000800038"/>
    </source>
</evidence>
<dbReference type="PANTHER" id="PTHR46082">
    <property type="entry name" value="ATP/GTP-BINDING PROTEIN-RELATED"/>
    <property type="match status" value="1"/>
</dbReference>
<sequence length="1109" mass="125523">MADPVSLIAAGVGIADVAFRLIIYLKDVKVATETIDDEISGLINEVEDLMVVHGQLEQDYLKYVNDEALGEEEKMLWFNTGKTLKNGQKLCQKLEGSVKKIYGDNRAVTGKRDGLIKQHRKRVKDPIISGLRDQIGTYHGALQIWLSCITMHSAHENRENQKSQFEQLGANIKALEGKLVQVQDASLPSYEAVAASTFYRDLNSISLSVLSHIGISIDSIGNSITSNNPLINEHFDTPKPVDPFYTGRVDEAERLTHWLLPESSQKSGKGSKNIRTKQKRFVIYGIGGSGKTQFCCKFAEDNRDSFWGVFWVDGSSHSRLKQTLSLNVSTVGGVEPNEKAALHWLSNLNHPWLLIIDNADDPDLRLDEYFPRGNRGHVLVTTRNPTNKSYGTVGDNFFEFHGLNNDDASCLLLKASGQVQPWDSVVSNIAMTIAKTLGYLALAITHAGRTIREQYCKLHEYLDFYERQWKKTRQTRQTVKAKDAVDELGVFFTFELNREAIEERNTEASKDALQLLDTFAFLHNQDIRFDILRKAVTNSQLEHTQQEEDKKSAEKLKAASPPPDWSKRLKQVAFAILAFIYENRSPSVIRAGRAERKLDSDRLRKALRQLTQFSLIIHSEKSDSYSIHPLVHKWARERPGLSVAEQSVWCEAAAVLLSHCILIPPLGNTTYDEDVRKYILPHVDHVRECQQSIEQRIRDKRMARMKPLPVFDGGFNREKAFMYAKFSLVYAQNGRWEEAKRLQLAVKDFTMQVLGIEHATTRRVTLLLSRSLYHLGQSDDSSALEEKVLDACIMYLGADHHDTLVAKCTLGTSRFLQGRLSAAKVLQEEAVDGLKKHCGLHDEETLNAIDCLGKTVLMFFDDDSIKRARELHLKAMHGMRKLHGRDHIRTLEACENMCTVAIRSGNKVQLEEAHEMMIEVLDTRKRKLGKEHAYTLLAMVNLALVKSGLSMLNDAEALILEGLPIAERNLGTSHIAYLWGRYQLCRIWIRQKRWKEAEQNLFDVTERQRDILQGRGKYHPDRLGGLVELATVYNALGKFDKCDKVVEEALAGFEKISLTEHPVVTKLKDNSKQWAEERRETIGTDPLLGAPAVVFSRTETTALQQSSTL</sequence>
<feature type="region of interest" description="Disordered" evidence="2">
    <location>
        <begin position="541"/>
        <end position="563"/>
    </location>
</feature>
<feature type="coiled-coil region" evidence="1">
    <location>
        <begin position="158"/>
        <end position="185"/>
    </location>
</feature>
<proteinExistence type="predicted"/>
<evidence type="ECO:0000256" key="1">
    <source>
        <dbReference type="SAM" id="Coils"/>
    </source>
</evidence>
<dbReference type="Proteomes" id="UP000800038">
    <property type="component" value="Unassembled WGS sequence"/>
</dbReference>
<protein>
    <submittedName>
        <fullName evidence="3">Tetratricopeptide repeat domain-containing protein</fullName>
    </submittedName>
</protein>
<dbReference type="EMBL" id="ML976013">
    <property type="protein sequence ID" value="KAF1944968.1"/>
    <property type="molecule type" value="Genomic_DNA"/>
</dbReference>
<dbReference type="SUPFAM" id="SSF52540">
    <property type="entry name" value="P-loop containing nucleoside triphosphate hydrolases"/>
    <property type="match status" value="1"/>
</dbReference>
<evidence type="ECO:0000313" key="3">
    <source>
        <dbReference type="EMBL" id="KAF1944968.1"/>
    </source>
</evidence>
<evidence type="ECO:0000256" key="2">
    <source>
        <dbReference type="SAM" id="MobiDB-lite"/>
    </source>
</evidence>
<dbReference type="Gene3D" id="3.40.50.300">
    <property type="entry name" value="P-loop containing nucleotide triphosphate hydrolases"/>
    <property type="match status" value="1"/>
</dbReference>
<keyword evidence="1" id="KW-0175">Coiled coil</keyword>
<gene>
    <name evidence="3" type="ORF">EJ02DRAFT_397521</name>
</gene>
<dbReference type="PANTHER" id="PTHR46082:SF6">
    <property type="entry name" value="AAA+ ATPASE DOMAIN-CONTAINING PROTEIN-RELATED"/>
    <property type="match status" value="1"/>
</dbReference>
<dbReference type="Gene3D" id="1.25.40.10">
    <property type="entry name" value="Tetratricopeptide repeat domain"/>
    <property type="match status" value="2"/>
</dbReference>
<accession>A0A6A5SYL5</accession>
<dbReference type="InterPro" id="IPR027417">
    <property type="entry name" value="P-loop_NTPase"/>
</dbReference>